<name>A0A2H4UUL1_9VIRU</name>
<evidence type="ECO:0000313" key="3">
    <source>
        <dbReference type="Proteomes" id="UP000240325"/>
    </source>
</evidence>
<sequence>MYQKYINNTALFWFIILFIFIVFIISKKEITLSIFFGTFVAMIILFFVYNNHVYNEKENEQEFINKQNTIYPKFSQSSKYHDMTELLYSVQDMYSYNPEAYGEFIQNINDFYAIYENILDTNDNIGQKYDLLIDKKKNIINSFQSIVFKLPNNAQYTKYFNNKITEINTQFDAYLDYVVYLQKKSLYENGINCDTKLIDKSDIVSYDSFDNRGLFSYDIM</sequence>
<protein>
    <submittedName>
        <fullName evidence="2">Uncharacterized protein</fullName>
    </submittedName>
</protein>
<keyword evidence="1" id="KW-0472">Membrane</keyword>
<accession>A0A2H4UUL1</accession>
<dbReference type="Proteomes" id="UP000240325">
    <property type="component" value="Segment"/>
</dbReference>
<reference evidence="2" key="1">
    <citation type="journal article" date="2017" name="Elife">
        <title>The kinetoplastid-infecting Bodo saltans virus (BsV), a window into the most abundant giant viruses in the sea.</title>
        <authorList>
            <person name="Deeg C.M."/>
            <person name="Chow C.-E.T."/>
            <person name="Suttle C.A."/>
        </authorList>
    </citation>
    <scope>NUCLEOTIDE SEQUENCE</scope>
    <source>
        <strain evidence="2">NG1</strain>
    </source>
</reference>
<dbReference type="EMBL" id="MF782455">
    <property type="protein sequence ID" value="ATZ80623.1"/>
    <property type="molecule type" value="Genomic_DNA"/>
</dbReference>
<evidence type="ECO:0000313" key="2">
    <source>
        <dbReference type="EMBL" id="ATZ80623.1"/>
    </source>
</evidence>
<feature type="transmembrane region" description="Helical" evidence="1">
    <location>
        <begin position="6"/>
        <end position="25"/>
    </location>
</feature>
<keyword evidence="3" id="KW-1185">Reference proteome</keyword>
<keyword evidence="1" id="KW-0812">Transmembrane</keyword>
<feature type="transmembrane region" description="Helical" evidence="1">
    <location>
        <begin position="32"/>
        <end position="49"/>
    </location>
</feature>
<proteinExistence type="predicted"/>
<organism evidence="2">
    <name type="scientific">Bodo saltans virus</name>
    <dbReference type="NCBI Taxonomy" id="2024608"/>
    <lineage>
        <taxon>Viruses</taxon>
        <taxon>Varidnaviria</taxon>
        <taxon>Bamfordvirae</taxon>
        <taxon>Nucleocytoviricota</taxon>
        <taxon>Megaviricetes</taxon>
        <taxon>Imitervirales</taxon>
        <taxon>Mimiviridae</taxon>
        <taxon>Klosneuvirinae</taxon>
        <taxon>Theiavirus</taxon>
        <taxon>Theiavirus salishense</taxon>
    </lineage>
</organism>
<gene>
    <name evidence="2" type="ORF">BMW23_0576</name>
</gene>
<keyword evidence="1" id="KW-1133">Transmembrane helix</keyword>
<evidence type="ECO:0000256" key="1">
    <source>
        <dbReference type="SAM" id="Phobius"/>
    </source>
</evidence>